<feature type="region of interest" description="Disordered" evidence="1">
    <location>
        <begin position="1"/>
        <end position="25"/>
    </location>
</feature>
<reference evidence="2 3" key="1">
    <citation type="submission" date="2006-02" db="EMBL/GenBank/DDBJ databases">
        <authorList>
            <person name="Amann R."/>
            <person name="Ferriera S."/>
            <person name="Johnson J."/>
            <person name="Kravitz S."/>
            <person name="Halpern A."/>
            <person name="Remington K."/>
            <person name="Beeson K."/>
            <person name="Tran B."/>
            <person name="Rogers Y.-H."/>
            <person name="Friedman R."/>
            <person name="Venter J.C."/>
        </authorList>
    </citation>
    <scope>NUCLEOTIDE SEQUENCE [LARGE SCALE GENOMIC DNA]</scope>
    <source>
        <strain evidence="2 3">DSM 3645</strain>
    </source>
</reference>
<sequence length="25" mass="2941">MIVSWRPIQGRNSLRTSPSDKRSRI</sequence>
<dbReference type="Proteomes" id="UP000004358">
    <property type="component" value="Unassembled WGS sequence"/>
</dbReference>
<dbReference type="AlphaFoldDB" id="A3ZVL1"/>
<accession>A3ZVL1</accession>
<evidence type="ECO:0000313" key="3">
    <source>
        <dbReference type="Proteomes" id="UP000004358"/>
    </source>
</evidence>
<proteinExistence type="predicted"/>
<dbReference type="STRING" id="314230.DSM3645_02738"/>
<dbReference type="HOGENOM" id="CLU_3418754_0_0_0"/>
<comment type="caution">
    <text evidence="2">The sequence shown here is derived from an EMBL/GenBank/DDBJ whole genome shotgun (WGS) entry which is preliminary data.</text>
</comment>
<protein>
    <submittedName>
        <fullName evidence="2">Uncharacterized protein</fullName>
    </submittedName>
</protein>
<name>A3ZVL1_9BACT</name>
<organism evidence="2 3">
    <name type="scientific">Blastopirellula marina DSM 3645</name>
    <dbReference type="NCBI Taxonomy" id="314230"/>
    <lineage>
        <taxon>Bacteria</taxon>
        <taxon>Pseudomonadati</taxon>
        <taxon>Planctomycetota</taxon>
        <taxon>Planctomycetia</taxon>
        <taxon>Pirellulales</taxon>
        <taxon>Pirellulaceae</taxon>
        <taxon>Blastopirellula</taxon>
    </lineage>
</organism>
<evidence type="ECO:0000313" key="2">
    <source>
        <dbReference type="EMBL" id="EAQ79357.1"/>
    </source>
</evidence>
<dbReference type="EMBL" id="AANZ01000014">
    <property type="protein sequence ID" value="EAQ79357.1"/>
    <property type="molecule type" value="Genomic_DNA"/>
</dbReference>
<gene>
    <name evidence="2" type="ORF">DSM3645_02738</name>
</gene>
<evidence type="ECO:0000256" key="1">
    <source>
        <dbReference type="SAM" id="MobiDB-lite"/>
    </source>
</evidence>